<accession>A0AAE4HWW0</accession>
<dbReference type="Proteomes" id="UP001180515">
    <property type="component" value="Unassembled WGS sequence"/>
</dbReference>
<sequence>MITYGKNSQVRFKDIDEEQEALEYLKYSDNVRIVHERNDLQGAWAAENRFIIKEDDPLMPDGVRNNLTAGNSGCFGRINCGDLVDRVRRM</sequence>
<dbReference type="AlphaFoldDB" id="A0AAE4HWW0"/>
<comment type="caution">
    <text evidence="1">The sequence shown here is derived from an EMBL/GenBank/DDBJ whole genome shotgun (WGS) entry which is preliminary data.</text>
</comment>
<proteinExistence type="predicted"/>
<reference evidence="1" key="1">
    <citation type="submission" date="2023-03" db="EMBL/GenBank/DDBJ databases">
        <authorList>
            <person name="Shen W."/>
            <person name="Cai J."/>
        </authorList>
    </citation>
    <scope>NUCLEOTIDE SEQUENCE</scope>
    <source>
        <strain evidence="1">P82-2</strain>
    </source>
</reference>
<name>A0AAE4HWW0_9STRE</name>
<protein>
    <submittedName>
        <fullName evidence="1">Uncharacterized protein</fullName>
    </submittedName>
</protein>
<evidence type="ECO:0000313" key="2">
    <source>
        <dbReference type="Proteomes" id="UP001180515"/>
    </source>
</evidence>
<organism evidence="1 2">
    <name type="scientific">Streptococcus parauberis</name>
    <dbReference type="NCBI Taxonomy" id="1348"/>
    <lineage>
        <taxon>Bacteria</taxon>
        <taxon>Bacillati</taxon>
        <taxon>Bacillota</taxon>
        <taxon>Bacilli</taxon>
        <taxon>Lactobacillales</taxon>
        <taxon>Streptococcaceae</taxon>
        <taxon>Streptococcus</taxon>
    </lineage>
</organism>
<dbReference type="RefSeq" id="WP_311982010.1">
    <property type="nucleotide sequence ID" value="NZ_JARQAG010000005.1"/>
</dbReference>
<evidence type="ECO:0000313" key="1">
    <source>
        <dbReference type="EMBL" id="MDT2731538.1"/>
    </source>
</evidence>
<dbReference type="EMBL" id="JARQAG010000005">
    <property type="protein sequence ID" value="MDT2731538.1"/>
    <property type="molecule type" value="Genomic_DNA"/>
</dbReference>
<gene>
    <name evidence="1" type="ORF">P7G31_04650</name>
</gene>